<keyword evidence="2" id="KW-0680">Restriction system</keyword>
<dbReference type="AlphaFoldDB" id="A0A951Q285"/>
<keyword evidence="7" id="KW-0378">Hydrolase</keyword>
<dbReference type="CDD" id="cd17517">
    <property type="entry name" value="RMtype1_S_EcoKI_StySPI-TRD2-CR2_like"/>
    <property type="match status" value="1"/>
</dbReference>
<dbReference type="InterPro" id="IPR044946">
    <property type="entry name" value="Restrct_endonuc_typeI_TRD_sf"/>
</dbReference>
<dbReference type="PANTHER" id="PTHR43140">
    <property type="entry name" value="TYPE-1 RESTRICTION ENZYME ECOKI SPECIFICITY PROTEIN"/>
    <property type="match status" value="1"/>
</dbReference>
<keyword evidence="7" id="KW-0255">Endonuclease</keyword>
<gene>
    <name evidence="7" type="ORF">KME32_23060</name>
</gene>
<dbReference type="GO" id="GO:0016787">
    <property type="term" value="F:hydrolase activity"/>
    <property type="evidence" value="ECO:0007669"/>
    <property type="project" value="UniProtKB-KW"/>
</dbReference>
<accession>A0A951Q285</accession>
<protein>
    <submittedName>
        <fullName evidence="7">Restriction endonuclease subunit S</fullName>
        <ecNumber evidence="7">3.1.21.-</ecNumber>
    </submittedName>
</protein>
<reference evidence="7" key="2">
    <citation type="journal article" date="2022" name="Microbiol. Resour. Announc.">
        <title>Metagenome Sequencing to Explore Phylogenomics of Terrestrial Cyanobacteria.</title>
        <authorList>
            <person name="Ward R.D."/>
            <person name="Stajich J.E."/>
            <person name="Johansen J.R."/>
            <person name="Huntemann M."/>
            <person name="Clum A."/>
            <person name="Foster B."/>
            <person name="Foster B."/>
            <person name="Roux S."/>
            <person name="Palaniappan K."/>
            <person name="Varghese N."/>
            <person name="Mukherjee S."/>
            <person name="Reddy T.B.K."/>
            <person name="Daum C."/>
            <person name="Copeland A."/>
            <person name="Chen I.A."/>
            <person name="Ivanova N.N."/>
            <person name="Kyrpides N.C."/>
            <person name="Shapiro N."/>
            <person name="Eloe-Fadrosh E.A."/>
            <person name="Pietrasiak N."/>
        </authorList>
    </citation>
    <scope>NUCLEOTIDE SEQUENCE</scope>
    <source>
        <strain evidence="7">JT2-VF2</strain>
    </source>
</reference>
<evidence type="ECO:0000259" key="6">
    <source>
        <dbReference type="Pfam" id="PF01420"/>
    </source>
</evidence>
<name>A0A951Q285_9NOST</name>
<dbReference type="EC" id="3.1.21.-" evidence="7"/>
<dbReference type="Pfam" id="PF01420">
    <property type="entry name" value="Methylase_S"/>
    <property type="match status" value="2"/>
</dbReference>
<feature type="region of interest" description="Disordered" evidence="5">
    <location>
        <begin position="480"/>
        <end position="520"/>
    </location>
</feature>
<dbReference type="InterPro" id="IPR051212">
    <property type="entry name" value="Type-I_RE_S_subunit"/>
</dbReference>
<dbReference type="GO" id="GO:0004519">
    <property type="term" value="F:endonuclease activity"/>
    <property type="evidence" value="ECO:0007669"/>
    <property type="project" value="UniProtKB-KW"/>
</dbReference>
<dbReference type="GO" id="GO:0003677">
    <property type="term" value="F:DNA binding"/>
    <property type="evidence" value="ECO:0007669"/>
    <property type="project" value="UniProtKB-KW"/>
</dbReference>
<evidence type="ECO:0000313" key="8">
    <source>
        <dbReference type="Proteomes" id="UP000715781"/>
    </source>
</evidence>
<keyword evidence="7" id="KW-0540">Nuclease</keyword>
<comment type="caution">
    <text evidence="7">The sequence shown here is derived from an EMBL/GenBank/DDBJ whole genome shotgun (WGS) entry which is preliminary data.</text>
</comment>
<dbReference type="SUPFAM" id="SSF116734">
    <property type="entry name" value="DNA methylase specificity domain"/>
    <property type="match status" value="2"/>
</dbReference>
<proteinExistence type="inferred from homology"/>
<evidence type="ECO:0000256" key="5">
    <source>
        <dbReference type="SAM" id="MobiDB-lite"/>
    </source>
</evidence>
<dbReference type="PANTHER" id="PTHR43140:SF1">
    <property type="entry name" value="TYPE I RESTRICTION ENZYME ECOKI SPECIFICITY SUBUNIT"/>
    <property type="match status" value="1"/>
</dbReference>
<organism evidence="7 8">
    <name type="scientific">Mojavia pulchra JT2-VF2</name>
    <dbReference type="NCBI Taxonomy" id="287848"/>
    <lineage>
        <taxon>Bacteria</taxon>
        <taxon>Bacillati</taxon>
        <taxon>Cyanobacteriota</taxon>
        <taxon>Cyanophyceae</taxon>
        <taxon>Nostocales</taxon>
        <taxon>Nostocaceae</taxon>
    </lineage>
</organism>
<dbReference type="GO" id="GO:0009307">
    <property type="term" value="P:DNA restriction-modification system"/>
    <property type="evidence" value="ECO:0007669"/>
    <property type="project" value="UniProtKB-KW"/>
</dbReference>
<comment type="subunit">
    <text evidence="4">The methyltransferase is composed of M and S polypeptides.</text>
</comment>
<evidence type="ECO:0000256" key="2">
    <source>
        <dbReference type="ARBA" id="ARBA00022747"/>
    </source>
</evidence>
<dbReference type="Gene3D" id="3.90.220.20">
    <property type="entry name" value="DNA methylase specificity domains"/>
    <property type="match status" value="2"/>
</dbReference>
<dbReference type="EMBL" id="JAHHHN010000017">
    <property type="protein sequence ID" value="MBW4563966.1"/>
    <property type="molecule type" value="Genomic_DNA"/>
</dbReference>
<feature type="domain" description="Type I restriction modification DNA specificity" evidence="6">
    <location>
        <begin position="9"/>
        <end position="177"/>
    </location>
</feature>
<evidence type="ECO:0000256" key="4">
    <source>
        <dbReference type="ARBA" id="ARBA00038652"/>
    </source>
</evidence>
<evidence type="ECO:0000256" key="3">
    <source>
        <dbReference type="ARBA" id="ARBA00023125"/>
    </source>
</evidence>
<feature type="domain" description="Type I restriction modification DNA specificity" evidence="6">
    <location>
        <begin position="291"/>
        <end position="445"/>
    </location>
</feature>
<dbReference type="InterPro" id="IPR000055">
    <property type="entry name" value="Restrct_endonuc_typeI_TRD"/>
</dbReference>
<sequence length="520" mass="59583">MGEELYELPKGWVWTTIGEATECLDYQRVPVSKEERAKRLGNIPYYGANGLVDYIDDYIFDEPLVLVVEDETFVGREKPFSYKITGKTWVNNHAHILRSNGCVDIDYLNYSLWYYPFTPLTTGTTGRRKLTKSALISAPYVLPPLPEQYRIVAKIEELFTQLDAGVELLKKVKAKLKRYRQAVLKAAVEGNLTKEWREANQGELEPASVLLERILKQRREKWEAEQLAKMKAQGKTPKDDSWKLKYKEPVAPDTSDLPELPDGWVWVTMEMLIIKGPQNGIYLPKSDYGSGIPILRIDDFQDNFSRSSCELNLVRATTDDIERYSLSEDDLVINRVNSPSHLGKCLVVTDKHIPSLFESNMMRLHLSSFYKVLFAAYYLRSVIGKSRLISNAKWAVNQASINQTDVGNTTIPLLPIEEQQKVIEEVELCFSVLEEIEKTINVNLKRAEKLRQTILKQAFKGKLVPQDPNDEPAEKLLERIKAEKAKREADKKPKRQSTIKSKEPRKSKTTATQLELKLDD</sequence>
<feature type="compositionally biased region" description="Basic and acidic residues" evidence="5">
    <location>
        <begin position="480"/>
        <end position="491"/>
    </location>
</feature>
<dbReference type="Proteomes" id="UP000715781">
    <property type="component" value="Unassembled WGS sequence"/>
</dbReference>
<evidence type="ECO:0000313" key="7">
    <source>
        <dbReference type="EMBL" id="MBW4563966.1"/>
    </source>
</evidence>
<comment type="similarity">
    <text evidence="1">Belongs to the type-I restriction system S methylase family.</text>
</comment>
<keyword evidence="3" id="KW-0238">DNA-binding</keyword>
<evidence type="ECO:0000256" key="1">
    <source>
        <dbReference type="ARBA" id="ARBA00010923"/>
    </source>
</evidence>
<dbReference type="CDD" id="cd17262">
    <property type="entry name" value="RMtype1_S_Aco12261I-TRD2-CR2"/>
    <property type="match status" value="1"/>
</dbReference>
<reference evidence="7" key="1">
    <citation type="submission" date="2021-05" db="EMBL/GenBank/DDBJ databases">
        <authorList>
            <person name="Pietrasiak N."/>
            <person name="Ward R."/>
            <person name="Stajich J.E."/>
            <person name="Kurbessoian T."/>
        </authorList>
    </citation>
    <scope>NUCLEOTIDE SEQUENCE</scope>
    <source>
        <strain evidence="7">JT2-VF2</strain>
    </source>
</reference>